<keyword evidence="2" id="KW-1185">Reference proteome</keyword>
<organism evidence="1 2">
    <name type="scientific">Ixodes persulcatus</name>
    <name type="common">Taiga tick</name>
    <dbReference type="NCBI Taxonomy" id="34615"/>
    <lineage>
        <taxon>Eukaryota</taxon>
        <taxon>Metazoa</taxon>
        <taxon>Ecdysozoa</taxon>
        <taxon>Arthropoda</taxon>
        <taxon>Chelicerata</taxon>
        <taxon>Arachnida</taxon>
        <taxon>Acari</taxon>
        <taxon>Parasitiformes</taxon>
        <taxon>Ixodida</taxon>
        <taxon>Ixodoidea</taxon>
        <taxon>Ixodidae</taxon>
        <taxon>Ixodinae</taxon>
        <taxon>Ixodes</taxon>
    </lineage>
</organism>
<feature type="non-terminal residue" evidence="1">
    <location>
        <position position="1642"/>
    </location>
</feature>
<gene>
    <name evidence="1" type="ORF">HPB47_022663</name>
</gene>
<feature type="non-terminal residue" evidence="1">
    <location>
        <position position="1"/>
    </location>
</feature>
<accession>A0AC60QCA5</accession>
<sequence>ATIDYQKCVTRSARKVCPNINIYSTENMDDLTQGLFTKFNSTCYKRKKKTTTAVSKILTTVAPLKTPLCSETSALKALMECMGFIHMKVIPNTVARGNPEMLKVACRSMKHYQHCVNQKIETCENSQVLESLMIKYYTGELYRKYEWTCQPVAPKAVCNPLLVLGHLENCSKELNHTIQGLNPEEANSLKLDKACMGVSAYHSCINSHVNVKCGNKLLPQNPHVLHYTRDLYNMYNWTCQPEHGDNCDGSEVLDSLTECLGFLNVLVIPYVQNSSKYASLETACSGYQEFKYCALLSVYGKCARRPYVLKLPRVQYFTHDLVQSYKWTCDAIHHGKASVCQTDVLLSQLKKCYDDHVKKHVLPNADIGGPSAKMQLACLALNRYQECVNEEVSTNCGNNQGQVLMLDAVKNYTYIVYEQFQWACDMHPDCNKNSLLNELTTCKGIINIKVVPNALNMSDNAKLREACRGIQFYQACVNEKKRLKCAMDSPVFLLPEVAYFTFVMFNKFNWTCFHRSQEGKISELVNETEVVKQLRECHGFILFSVERALYHHFKENSMREACLGVQNYQKCIVAKLEQFHDQNFTMPDSQIVKYYTMRLFGKYNWTCDSLDHKKKCHLCSVDKLENGLRQCRSLADSAKAAAINKSNLESVCEYYLDHLACIEDQLQECRFMPTVLKLGRIRRHTQLLDSSYKKYCSFLMKGKNECTTKLLPGKYEQCLGFVSNGVIPNLGSDTTELDLPAVQRYLDDYKSCIQEMTKLACGSIDLSLDVQTSLAVPVQIVRKYSHFISTNNCSDNSLTSALRECDGIWDLDVDPLLKHTDNSDLIQACSSIEIFGNCVKQKVIPLCEKMEVASTHPSVHSYLSNALDVYKTICSQDLNAVSEAMCNKPDLLIAFMECGGIIDYRVVPFSDDPNDDVKLEIACRGVKEYKRCIFSRLNTVCQEKIIPMSNDITKYLRNYYNLYDWVCNDTTTGEYCHTEELKQNLTKCVGLLNKEFDISVTGLDTDYFCTFLEDYKLCLSTRTSLACRKNEQAMRSPEIIYLTRDIVSKFMSLCNMIDIKECSRDIILEIIHKCKGFINYILIDSLQDSTDPLGMKEACRGISYYHHCVQSEVFKVCDVSSPVLQDQVIQEYMVGLTRNLSWVCDLNTKPENCTVKNILPYIAECQGFIEGIGDPHNLRKADSFGLNVACSFIQQYKECIDLNIRYVCREPKVLSEVSEISFYTQDLYYKYSWTCNKKKSGEICDTDKLLSHLEQCNVFLVHGVMPYVDNSFETLKYSYVCENFASYTRCLQRMKSKICQSKDIMAHPKIKMFLHNKYNEYKWYCSSKKVTNGDCNQEHLENELKHCLGFVMTIVRPKLQTLYNFTDEAVACSALEDYRHCVVSKISRHCGYDTTIVQKSLIRQYLFDLYNKYKWICEKVHKIECTPQHLALHAKNCELHLNFSSAPHVGIRDQDSSILLLFIFRGLHEYQSCLRHIYFNLCAYNNSMKPWNTTYLLSSKRIKNIQEACSRQKDPIGIDVCNTKVLNDLSHRCHGIIDTNLIPNVRKKNNSPKLHEACSALTQFQQCINRNLGHCNTTAALSKEVPQKYSWVCKETSNHTTATTCNETVLLEEMQECLGIMYFIVIPNAAMKKDQASLANAC</sequence>
<reference evidence="1 2" key="1">
    <citation type="journal article" date="2020" name="Cell">
        <title>Large-Scale Comparative Analyses of Tick Genomes Elucidate Their Genetic Diversity and Vector Capacities.</title>
        <authorList>
            <consortium name="Tick Genome and Microbiome Consortium (TIGMIC)"/>
            <person name="Jia N."/>
            <person name="Wang J."/>
            <person name="Shi W."/>
            <person name="Du L."/>
            <person name="Sun Y."/>
            <person name="Zhan W."/>
            <person name="Jiang J.F."/>
            <person name="Wang Q."/>
            <person name="Zhang B."/>
            <person name="Ji P."/>
            <person name="Bell-Sakyi L."/>
            <person name="Cui X.M."/>
            <person name="Yuan T.T."/>
            <person name="Jiang B.G."/>
            <person name="Yang W.F."/>
            <person name="Lam T.T."/>
            <person name="Chang Q.C."/>
            <person name="Ding S.J."/>
            <person name="Wang X.J."/>
            <person name="Zhu J.G."/>
            <person name="Ruan X.D."/>
            <person name="Zhao L."/>
            <person name="Wei J.T."/>
            <person name="Ye R.Z."/>
            <person name="Que T.C."/>
            <person name="Du C.H."/>
            <person name="Zhou Y.H."/>
            <person name="Cheng J.X."/>
            <person name="Dai P.F."/>
            <person name="Guo W.B."/>
            <person name="Han X.H."/>
            <person name="Huang E.J."/>
            <person name="Li L.F."/>
            <person name="Wei W."/>
            <person name="Gao Y.C."/>
            <person name="Liu J.Z."/>
            <person name="Shao H.Z."/>
            <person name="Wang X."/>
            <person name="Wang C.C."/>
            <person name="Yang T.C."/>
            <person name="Huo Q.B."/>
            <person name="Li W."/>
            <person name="Chen H.Y."/>
            <person name="Chen S.E."/>
            <person name="Zhou L.G."/>
            <person name="Ni X.B."/>
            <person name="Tian J.H."/>
            <person name="Sheng Y."/>
            <person name="Liu T."/>
            <person name="Pan Y.S."/>
            <person name="Xia L.Y."/>
            <person name="Li J."/>
            <person name="Zhao F."/>
            <person name="Cao W.C."/>
        </authorList>
    </citation>
    <scope>NUCLEOTIDE SEQUENCE [LARGE SCALE GENOMIC DNA]</scope>
    <source>
        <strain evidence="1">Iper-2018</strain>
    </source>
</reference>
<evidence type="ECO:0000313" key="1">
    <source>
        <dbReference type="EMBL" id="KAG0430461.1"/>
    </source>
</evidence>
<name>A0AC60QCA5_IXOPE</name>
<dbReference type="Proteomes" id="UP000805193">
    <property type="component" value="Unassembled WGS sequence"/>
</dbReference>
<evidence type="ECO:0000313" key="2">
    <source>
        <dbReference type="Proteomes" id="UP000805193"/>
    </source>
</evidence>
<proteinExistence type="predicted"/>
<protein>
    <submittedName>
        <fullName evidence="1">Uncharacterized protein</fullName>
    </submittedName>
</protein>
<comment type="caution">
    <text evidence="1">The sequence shown here is derived from an EMBL/GenBank/DDBJ whole genome shotgun (WGS) entry which is preliminary data.</text>
</comment>
<dbReference type="EMBL" id="JABSTQ010009320">
    <property type="protein sequence ID" value="KAG0430461.1"/>
    <property type="molecule type" value="Genomic_DNA"/>
</dbReference>